<dbReference type="InterPro" id="IPR011075">
    <property type="entry name" value="TetR_C"/>
</dbReference>
<dbReference type="AlphaFoldDB" id="A0A327L037"/>
<dbReference type="OrthoDB" id="9796019at2"/>
<sequence>MSEPVPPGGTPKSATPKSATPKSATPPSETQSRRASIGARRSPAAEAAILDAARSLLAEKGYAGFSIDEVARRAGAGKPTIYRWWPSKADLFIAVYSADKAAAIVVPDTGALATDLAAYTTELWRFWRETPSGVAFRALLAEAQASEQAMAALRDKFLPLRLADLACVFTRAADRGEIAPADADDLLQLYIGFHWVHLLTGRIGEDAASIERMARLIVRAGRPDTAAPPTR</sequence>
<evidence type="ECO:0000256" key="4">
    <source>
        <dbReference type="PROSITE-ProRule" id="PRU00335"/>
    </source>
</evidence>
<organism evidence="7 8">
    <name type="scientific">Rhodoplanes roseus</name>
    <dbReference type="NCBI Taxonomy" id="29409"/>
    <lineage>
        <taxon>Bacteria</taxon>
        <taxon>Pseudomonadati</taxon>
        <taxon>Pseudomonadota</taxon>
        <taxon>Alphaproteobacteria</taxon>
        <taxon>Hyphomicrobiales</taxon>
        <taxon>Nitrobacteraceae</taxon>
        <taxon>Rhodoplanes</taxon>
    </lineage>
</organism>
<feature type="domain" description="HTH tetR-type" evidence="6">
    <location>
        <begin position="43"/>
        <end position="103"/>
    </location>
</feature>
<dbReference type="PRINTS" id="PR00455">
    <property type="entry name" value="HTHTETR"/>
</dbReference>
<dbReference type="SUPFAM" id="SSF48498">
    <property type="entry name" value="Tetracyclin repressor-like, C-terminal domain"/>
    <property type="match status" value="1"/>
</dbReference>
<dbReference type="EMBL" id="NPEX01000121">
    <property type="protein sequence ID" value="RAI42862.1"/>
    <property type="molecule type" value="Genomic_DNA"/>
</dbReference>
<evidence type="ECO:0000256" key="2">
    <source>
        <dbReference type="ARBA" id="ARBA00023125"/>
    </source>
</evidence>
<dbReference type="Gene3D" id="1.10.357.10">
    <property type="entry name" value="Tetracycline Repressor, domain 2"/>
    <property type="match status" value="1"/>
</dbReference>
<evidence type="ECO:0000256" key="5">
    <source>
        <dbReference type="SAM" id="MobiDB-lite"/>
    </source>
</evidence>
<dbReference type="Proteomes" id="UP000249130">
    <property type="component" value="Unassembled WGS sequence"/>
</dbReference>
<gene>
    <name evidence="7" type="ORF">CH341_17320</name>
</gene>
<protein>
    <recommendedName>
        <fullName evidence="6">HTH tetR-type domain-containing protein</fullName>
    </recommendedName>
</protein>
<reference evidence="7 8" key="1">
    <citation type="submission" date="2017-07" db="EMBL/GenBank/DDBJ databases">
        <title>Draft Genome Sequences of Select Purple Nonsulfur Bacteria.</title>
        <authorList>
            <person name="Lasarre B."/>
            <person name="Mckinlay J.B."/>
        </authorList>
    </citation>
    <scope>NUCLEOTIDE SEQUENCE [LARGE SCALE GENOMIC DNA]</scope>
    <source>
        <strain evidence="7 8">DSM 5909</strain>
    </source>
</reference>
<dbReference type="GO" id="GO:0003700">
    <property type="term" value="F:DNA-binding transcription factor activity"/>
    <property type="evidence" value="ECO:0007669"/>
    <property type="project" value="TreeGrafter"/>
</dbReference>
<evidence type="ECO:0000313" key="7">
    <source>
        <dbReference type="EMBL" id="RAI42862.1"/>
    </source>
</evidence>
<name>A0A327L037_9BRAD</name>
<dbReference type="PROSITE" id="PS50977">
    <property type="entry name" value="HTH_TETR_2"/>
    <property type="match status" value="1"/>
</dbReference>
<dbReference type="PANTHER" id="PTHR30055">
    <property type="entry name" value="HTH-TYPE TRANSCRIPTIONAL REGULATOR RUTR"/>
    <property type="match status" value="1"/>
</dbReference>
<evidence type="ECO:0000313" key="8">
    <source>
        <dbReference type="Proteomes" id="UP000249130"/>
    </source>
</evidence>
<dbReference type="InterPro" id="IPR001647">
    <property type="entry name" value="HTH_TetR"/>
</dbReference>
<proteinExistence type="predicted"/>
<dbReference type="PANTHER" id="PTHR30055:SF148">
    <property type="entry name" value="TETR-FAMILY TRANSCRIPTIONAL REGULATOR"/>
    <property type="match status" value="1"/>
</dbReference>
<evidence type="ECO:0000259" key="6">
    <source>
        <dbReference type="PROSITE" id="PS50977"/>
    </source>
</evidence>
<comment type="caution">
    <text evidence="7">The sequence shown here is derived from an EMBL/GenBank/DDBJ whole genome shotgun (WGS) entry which is preliminary data.</text>
</comment>
<feature type="region of interest" description="Disordered" evidence="5">
    <location>
        <begin position="1"/>
        <end position="41"/>
    </location>
</feature>
<keyword evidence="8" id="KW-1185">Reference proteome</keyword>
<dbReference type="GO" id="GO:0000976">
    <property type="term" value="F:transcription cis-regulatory region binding"/>
    <property type="evidence" value="ECO:0007669"/>
    <property type="project" value="TreeGrafter"/>
</dbReference>
<evidence type="ECO:0000256" key="3">
    <source>
        <dbReference type="ARBA" id="ARBA00023163"/>
    </source>
</evidence>
<dbReference type="SUPFAM" id="SSF46689">
    <property type="entry name" value="Homeodomain-like"/>
    <property type="match status" value="1"/>
</dbReference>
<dbReference type="Gene3D" id="1.10.10.60">
    <property type="entry name" value="Homeodomain-like"/>
    <property type="match status" value="1"/>
</dbReference>
<keyword evidence="1" id="KW-0805">Transcription regulation</keyword>
<keyword evidence="3" id="KW-0804">Transcription</keyword>
<keyword evidence="2 4" id="KW-0238">DNA-binding</keyword>
<dbReference type="FunFam" id="1.10.10.60:FF:000141">
    <property type="entry name" value="TetR family transcriptional regulator"/>
    <property type="match status" value="1"/>
</dbReference>
<feature type="DNA-binding region" description="H-T-H motif" evidence="4">
    <location>
        <begin position="66"/>
        <end position="85"/>
    </location>
</feature>
<dbReference type="Pfam" id="PF00440">
    <property type="entry name" value="TetR_N"/>
    <property type="match status" value="1"/>
</dbReference>
<dbReference type="InterPro" id="IPR009057">
    <property type="entry name" value="Homeodomain-like_sf"/>
</dbReference>
<dbReference type="Pfam" id="PF16859">
    <property type="entry name" value="TetR_C_11"/>
    <property type="match status" value="1"/>
</dbReference>
<feature type="compositionally biased region" description="Polar residues" evidence="5">
    <location>
        <begin position="12"/>
        <end position="34"/>
    </location>
</feature>
<dbReference type="InterPro" id="IPR050109">
    <property type="entry name" value="HTH-type_TetR-like_transc_reg"/>
</dbReference>
<evidence type="ECO:0000256" key="1">
    <source>
        <dbReference type="ARBA" id="ARBA00023015"/>
    </source>
</evidence>
<dbReference type="RefSeq" id="WP_111420270.1">
    <property type="nucleotide sequence ID" value="NZ_NPEX01000121.1"/>
</dbReference>
<accession>A0A327L037</accession>
<dbReference type="InterPro" id="IPR036271">
    <property type="entry name" value="Tet_transcr_reg_TetR-rel_C_sf"/>
</dbReference>